<keyword evidence="5" id="KW-0479">Metal-binding</keyword>
<comment type="catalytic activity">
    <reaction evidence="11">
        <text>2 superoxide + 2 H(+) = H2O2 + O2</text>
        <dbReference type="Rhea" id="RHEA:20696"/>
        <dbReference type="ChEBI" id="CHEBI:15378"/>
        <dbReference type="ChEBI" id="CHEBI:15379"/>
        <dbReference type="ChEBI" id="CHEBI:16240"/>
        <dbReference type="ChEBI" id="CHEBI:18421"/>
        <dbReference type="EC" id="1.15.1.1"/>
    </reaction>
</comment>
<evidence type="ECO:0000256" key="5">
    <source>
        <dbReference type="ARBA" id="ARBA00022723"/>
    </source>
</evidence>
<proteinExistence type="inferred from homology"/>
<dbReference type="EC" id="1.15.1.1" evidence="4"/>
<evidence type="ECO:0000256" key="10">
    <source>
        <dbReference type="ARBA" id="ARBA00023157"/>
    </source>
</evidence>
<evidence type="ECO:0000313" key="14">
    <source>
        <dbReference type="EMBL" id="KAL3288897.1"/>
    </source>
</evidence>
<keyword evidence="6" id="KW-0862">Zinc</keyword>
<dbReference type="InterPro" id="IPR001424">
    <property type="entry name" value="SOD_Cu_Zn_dom"/>
</dbReference>
<keyword evidence="10" id="KW-1015">Disulfide bond</keyword>
<evidence type="ECO:0000256" key="12">
    <source>
        <dbReference type="SAM" id="SignalP"/>
    </source>
</evidence>
<dbReference type="PANTHER" id="PTHR10003">
    <property type="entry name" value="SUPEROXIDE DISMUTASE CU-ZN -RELATED"/>
    <property type="match status" value="1"/>
</dbReference>
<evidence type="ECO:0000256" key="4">
    <source>
        <dbReference type="ARBA" id="ARBA00012682"/>
    </source>
</evidence>
<dbReference type="InterPro" id="IPR024134">
    <property type="entry name" value="SOD_Cu/Zn_/chaperone"/>
</dbReference>
<dbReference type="GO" id="GO:0004784">
    <property type="term" value="F:superoxide dismutase activity"/>
    <property type="evidence" value="ECO:0007669"/>
    <property type="project" value="UniProtKB-EC"/>
</dbReference>
<evidence type="ECO:0000313" key="15">
    <source>
        <dbReference type="Proteomes" id="UP001516400"/>
    </source>
</evidence>
<organism evidence="14 15">
    <name type="scientific">Cryptolaemus montrouzieri</name>
    <dbReference type="NCBI Taxonomy" id="559131"/>
    <lineage>
        <taxon>Eukaryota</taxon>
        <taxon>Metazoa</taxon>
        <taxon>Ecdysozoa</taxon>
        <taxon>Arthropoda</taxon>
        <taxon>Hexapoda</taxon>
        <taxon>Insecta</taxon>
        <taxon>Pterygota</taxon>
        <taxon>Neoptera</taxon>
        <taxon>Endopterygota</taxon>
        <taxon>Coleoptera</taxon>
        <taxon>Polyphaga</taxon>
        <taxon>Cucujiformia</taxon>
        <taxon>Coccinelloidea</taxon>
        <taxon>Coccinellidae</taxon>
        <taxon>Scymninae</taxon>
        <taxon>Scymnini</taxon>
        <taxon>Cryptolaemus</taxon>
    </lineage>
</organism>
<evidence type="ECO:0000256" key="1">
    <source>
        <dbReference type="ARBA" id="ARBA00001935"/>
    </source>
</evidence>
<reference evidence="14 15" key="1">
    <citation type="journal article" date="2021" name="BMC Biol.">
        <title>Horizontally acquired antibacterial genes associated with adaptive radiation of ladybird beetles.</title>
        <authorList>
            <person name="Li H.S."/>
            <person name="Tang X.F."/>
            <person name="Huang Y.H."/>
            <person name="Xu Z.Y."/>
            <person name="Chen M.L."/>
            <person name="Du X.Y."/>
            <person name="Qiu B.Y."/>
            <person name="Chen P.T."/>
            <person name="Zhang W."/>
            <person name="Slipinski A."/>
            <person name="Escalona H.E."/>
            <person name="Waterhouse R.M."/>
            <person name="Zwick A."/>
            <person name="Pang H."/>
        </authorList>
    </citation>
    <scope>NUCLEOTIDE SEQUENCE [LARGE SCALE GENOMIC DNA]</scope>
    <source>
        <strain evidence="14">SYSU2018</strain>
    </source>
</reference>
<dbReference type="AlphaFoldDB" id="A0ABD2PDU7"/>
<feature type="domain" description="Superoxide dismutase copper/zinc binding" evidence="13">
    <location>
        <begin position="46"/>
        <end position="179"/>
    </location>
</feature>
<dbReference type="SUPFAM" id="SSF49329">
    <property type="entry name" value="Cu,Zn superoxide dismutase-like"/>
    <property type="match status" value="1"/>
</dbReference>
<comment type="similarity">
    <text evidence="3">Belongs to the Cu-Zn superoxide dismutase family.</text>
</comment>
<dbReference type="EMBL" id="JABFTP020000185">
    <property type="protein sequence ID" value="KAL3288897.1"/>
    <property type="molecule type" value="Genomic_DNA"/>
</dbReference>
<keyword evidence="8" id="KW-0560">Oxidoreductase</keyword>
<dbReference type="CDD" id="cd00305">
    <property type="entry name" value="Cu-Zn_Superoxide_Dismutase"/>
    <property type="match status" value="1"/>
</dbReference>
<evidence type="ECO:0000256" key="9">
    <source>
        <dbReference type="ARBA" id="ARBA00023008"/>
    </source>
</evidence>
<keyword evidence="12" id="KW-0732">Signal</keyword>
<evidence type="ECO:0000256" key="3">
    <source>
        <dbReference type="ARBA" id="ARBA00010457"/>
    </source>
</evidence>
<dbReference type="InterPro" id="IPR036423">
    <property type="entry name" value="SOD-like_Cu/Zn_dom_sf"/>
</dbReference>
<evidence type="ECO:0000256" key="8">
    <source>
        <dbReference type="ARBA" id="ARBA00023002"/>
    </source>
</evidence>
<comment type="cofactor">
    <cofactor evidence="2">
        <name>Zn(2+)</name>
        <dbReference type="ChEBI" id="CHEBI:29105"/>
    </cofactor>
</comment>
<keyword evidence="9" id="KW-0186">Copper</keyword>
<dbReference type="PRINTS" id="PR00068">
    <property type="entry name" value="CUZNDISMTASE"/>
</dbReference>
<protein>
    <recommendedName>
        <fullName evidence="4">superoxide dismutase</fullName>
        <ecNumber evidence="4">1.15.1.1</ecNumber>
    </recommendedName>
</protein>
<name>A0ABD2PDU7_9CUCU</name>
<evidence type="ECO:0000256" key="6">
    <source>
        <dbReference type="ARBA" id="ARBA00022833"/>
    </source>
</evidence>
<dbReference type="Pfam" id="PF00080">
    <property type="entry name" value="Sod_Cu"/>
    <property type="match status" value="1"/>
</dbReference>
<dbReference type="Gene3D" id="2.60.40.200">
    <property type="entry name" value="Superoxide dismutase, copper/zinc binding domain"/>
    <property type="match status" value="1"/>
</dbReference>
<keyword evidence="7" id="KW-0049">Antioxidant</keyword>
<feature type="chain" id="PRO_5044895845" description="superoxide dismutase" evidence="12">
    <location>
        <begin position="22"/>
        <end position="182"/>
    </location>
</feature>
<comment type="cofactor">
    <cofactor evidence="1">
        <name>Cu cation</name>
        <dbReference type="ChEBI" id="CHEBI:23378"/>
    </cofactor>
</comment>
<accession>A0ABD2PDU7</accession>
<dbReference type="Proteomes" id="UP001516400">
    <property type="component" value="Unassembled WGS sequence"/>
</dbReference>
<feature type="signal peptide" evidence="12">
    <location>
        <begin position="1"/>
        <end position="21"/>
    </location>
</feature>
<dbReference type="GO" id="GO:0046872">
    <property type="term" value="F:metal ion binding"/>
    <property type="evidence" value="ECO:0007669"/>
    <property type="project" value="UniProtKB-KW"/>
</dbReference>
<evidence type="ECO:0000259" key="13">
    <source>
        <dbReference type="Pfam" id="PF00080"/>
    </source>
</evidence>
<dbReference type="FunFam" id="2.60.40.200:FF:000013">
    <property type="entry name" value="Superoxide dismutase [Cu-Zn]"/>
    <property type="match status" value="1"/>
</dbReference>
<gene>
    <name evidence="14" type="ORF">HHI36_003342</name>
</gene>
<evidence type="ECO:0000256" key="7">
    <source>
        <dbReference type="ARBA" id="ARBA00022862"/>
    </source>
</evidence>
<evidence type="ECO:0000256" key="2">
    <source>
        <dbReference type="ARBA" id="ARBA00001947"/>
    </source>
</evidence>
<comment type="caution">
    <text evidence="14">The sequence shown here is derived from an EMBL/GenBank/DDBJ whole genome shotgun (WGS) entry which is preliminary data.</text>
</comment>
<sequence>MKLMVSLYGVALSIICSVAFAKVISESSRPVEKAVCVLYNPFNSITGLIHFQKTEEGILITGKIIGLEPGLHAFHIHEKGDIRDPKCSLVGAHFNPYSKKHGAPTDTTRHVGDLGNIYADDNGVALISMTNKLVGLEGPTCVIGRSLVVHRARDDMGRGREFVSKLTGNAGERITCGVIGYA</sequence>
<evidence type="ECO:0000256" key="11">
    <source>
        <dbReference type="ARBA" id="ARBA00049204"/>
    </source>
</evidence>
<keyword evidence="15" id="KW-1185">Reference proteome</keyword>